<keyword evidence="6" id="KW-0464">Manganese</keyword>
<protein>
    <submittedName>
        <fullName evidence="8">Coenzyme A pyrophosphatase</fullName>
    </submittedName>
</protein>
<feature type="domain" description="Nudix hydrolase" evidence="7">
    <location>
        <begin position="45"/>
        <end position="183"/>
    </location>
</feature>
<dbReference type="OrthoDB" id="9802805at2"/>
<dbReference type="InterPro" id="IPR045121">
    <property type="entry name" value="CoAse"/>
</dbReference>
<dbReference type="Proteomes" id="UP000238430">
    <property type="component" value="Unassembled WGS sequence"/>
</dbReference>
<keyword evidence="5" id="KW-0460">Magnesium</keyword>
<dbReference type="RefSeq" id="WP_106676990.1">
    <property type="nucleotide sequence ID" value="NZ_JACHWV010000001.1"/>
</dbReference>
<evidence type="ECO:0000256" key="1">
    <source>
        <dbReference type="ARBA" id="ARBA00001936"/>
    </source>
</evidence>
<dbReference type="InterPro" id="IPR015797">
    <property type="entry name" value="NUDIX_hydrolase-like_dom_sf"/>
</dbReference>
<accession>A0A2T1NKX4</accession>
<dbReference type="PROSITE" id="PS51462">
    <property type="entry name" value="NUDIX"/>
    <property type="match status" value="1"/>
</dbReference>
<dbReference type="Gene3D" id="3.90.79.10">
    <property type="entry name" value="Nucleoside Triphosphate Pyrophosphohydrolase"/>
    <property type="match status" value="1"/>
</dbReference>
<dbReference type="SUPFAM" id="SSF55811">
    <property type="entry name" value="Nudix"/>
    <property type="match status" value="1"/>
</dbReference>
<evidence type="ECO:0000256" key="5">
    <source>
        <dbReference type="ARBA" id="ARBA00022842"/>
    </source>
</evidence>
<evidence type="ECO:0000259" key="7">
    <source>
        <dbReference type="PROSITE" id="PS51462"/>
    </source>
</evidence>
<dbReference type="AlphaFoldDB" id="A0A2T1NKX4"/>
<dbReference type="PANTHER" id="PTHR12992">
    <property type="entry name" value="NUDIX HYDROLASE"/>
    <property type="match status" value="1"/>
</dbReference>
<dbReference type="GO" id="GO:0010945">
    <property type="term" value="F:coenzyme A diphosphatase activity"/>
    <property type="evidence" value="ECO:0007669"/>
    <property type="project" value="InterPro"/>
</dbReference>
<evidence type="ECO:0000256" key="3">
    <source>
        <dbReference type="ARBA" id="ARBA00022723"/>
    </source>
</evidence>
<evidence type="ECO:0000256" key="6">
    <source>
        <dbReference type="ARBA" id="ARBA00023211"/>
    </source>
</evidence>
<organism evidence="8 9">
    <name type="scientific">Mesoflavibacter zeaxanthinifaciens subsp. sabulilitoris</name>
    <dbReference type="NCBI Taxonomy" id="1520893"/>
    <lineage>
        <taxon>Bacteria</taxon>
        <taxon>Pseudomonadati</taxon>
        <taxon>Bacteroidota</taxon>
        <taxon>Flavobacteriia</taxon>
        <taxon>Flavobacteriales</taxon>
        <taxon>Flavobacteriaceae</taxon>
        <taxon>Mesoflavibacter</taxon>
    </lineage>
</organism>
<comment type="caution">
    <text evidence="8">The sequence shown here is derived from an EMBL/GenBank/DDBJ whole genome shotgun (WGS) entry which is preliminary data.</text>
</comment>
<keyword evidence="4" id="KW-0378">Hydrolase</keyword>
<comment type="cofactor">
    <cofactor evidence="1">
        <name>Mn(2+)</name>
        <dbReference type="ChEBI" id="CHEBI:29035"/>
    </cofactor>
</comment>
<keyword evidence="3" id="KW-0479">Metal-binding</keyword>
<evidence type="ECO:0000313" key="9">
    <source>
        <dbReference type="Proteomes" id="UP000238430"/>
    </source>
</evidence>
<reference evidence="8 9" key="1">
    <citation type="submission" date="2018-03" db="EMBL/GenBank/DDBJ databases">
        <title>Mesoflavibacter sp. HG37 and Mesoflavibacter sp. HG96 sp.nov., two marine bacteria isolated from seawater of Western Pacific Ocean.</title>
        <authorList>
            <person name="Cheng H."/>
            <person name="Wu Y.-H."/>
            <person name="Guo L.-L."/>
            <person name="Xu X.-W."/>
        </authorList>
    </citation>
    <scope>NUCLEOTIDE SEQUENCE [LARGE SCALE GENOMIC DNA]</scope>
    <source>
        <strain evidence="8 9">KCTC 42117</strain>
    </source>
</reference>
<dbReference type="PANTHER" id="PTHR12992:SF11">
    <property type="entry name" value="MITOCHONDRIAL COENZYME A DIPHOSPHATASE NUDT8"/>
    <property type="match status" value="1"/>
</dbReference>
<evidence type="ECO:0000256" key="4">
    <source>
        <dbReference type="ARBA" id="ARBA00022801"/>
    </source>
</evidence>
<comment type="cofactor">
    <cofactor evidence="2">
        <name>Mg(2+)</name>
        <dbReference type="ChEBI" id="CHEBI:18420"/>
    </cofactor>
</comment>
<keyword evidence="9" id="KW-1185">Reference proteome</keyword>
<dbReference type="GO" id="GO:0046872">
    <property type="term" value="F:metal ion binding"/>
    <property type="evidence" value="ECO:0007669"/>
    <property type="project" value="UniProtKB-KW"/>
</dbReference>
<gene>
    <name evidence="8" type="ORF">C7H61_03030</name>
</gene>
<name>A0A2T1NKX4_9FLAO</name>
<proteinExistence type="predicted"/>
<sequence>MNFKDFTIALSKIKNIPLPAETSQFKMAPPYREALLQQQKDKMKHARQSAVMALFYPDLELQTKLILILRKTYKGVHSAQVGFPGGKVEHSDQNLMQTALRETHEEVGIKPEIITVYKEMTQVYIPPSNFVVQPYLGIAEQTPKFVKQETEVEDLIEVYLKDLLSDSNLTQKTVKTSYGVDVEVPAFNLSNYLVWGATAMMLSEVKDLLKQVL</sequence>
<dbReference type="InterPro" id="IPR000086">
    <property type="entry name" value="NUDIX_hydrolase_dom"/>
</dbReference>
<dbReference type="CDD" id="cd03426">
    <property type="entry name" value="NUDIX_CoAse_Nudt7"/>
    <property type="match status" value="1"/>
</dbReference>
<dbReference type="Pfam" id="PF00293">
    <property type="entry name" value="NUDIX"/>
    <property type="match status" value="1"/>
</dbReference>
<evidence type="ECO:0000313" key="8">
    <source>
        <dbReference type="EMBL" id="PSG93502.1"/>
    </source>
</evidence>
<evidence type="ECO:0000256" key="2">
    <source>
        <dbReference type="ARBA" id="ARBA00001946"/>
    </source>
</evidence>
<dbReference type="EMBL" id="PXOT01000015">
    <property type="protein sequence ID" value="PSG93502.1"/>
    <property type="molecule type" value="Genomic_DNA"/>
</dbReference>